<organism evidence="2 3">
    <name type="scientific">Protea cynaroides</name>
    <dbReference type="NCBI Taxonomy" id="273540"/>
    <lineage>
        <taxon>Eukaryota</taxon>
        <taxon>Viridiplantae</taxon>
        <taxon>Streptophyta</taxon>
        <taxon>Embryophyta</taxon>
        <taxon>Tracheophyta</taxon>
        <taxon>Spermatophyta</taxon>
        <taxon>Magnoliopsida</taxon>
        <taxon>Proteales</taxon>
        <taxon>Proteaceae</taxon>
        <taxon>Protea</taxon>
    </lineage>
</organism>
<accession>A0A9Q0KTE4</accession>
<dbReference type="AlphaFoldDB" id="A0A9Q0KTE4"/>
<evidence type="ECO:0000313" key="2">
    <source>
        <dbReference type="EMBL" id="KAJ4976488.1"/>
    </source>
</evidence>
<sequence>MLQLFFVVAFSVVPLTLYIPPVQSFNLFVETIESFLQQSTMNLFSGDISPVARATLVRCNLETLDLSSNNFSHLISSEFLFPCDNLISLNLSRGDDGLSDLEPQDADYFYVSSLNDELALLILLRISISEHRKFCGDLYKIRRPNGIREASIFMLACGEPHWWAFDWQFTTCRKLPILPSDECFASGHKKSLCARTHLLVFGKEFEGMAI</sequence>
<evidence type="ECO:0000256" key="1">
    <source>
        <dbReference type="SAM" id="SignalP"/>
    </source>
</evidence>
<proteinExistence type="predicted"/>
<dbReference type="InterPro" id="IPR032675">
    <property type="entry name" value="LRR_dom_sf"/>
</dbReference>
<gene>
    <name evidence="2" type="ORF">NE237_001594</name>
</gene>
<comment type="caution">
    <text evidence="2">The sequence shown here is derived from an EMBL/GenBank/DDBJ whole genome shotgun (WGS) entry which is preliminary data.</text>
</comment>
<name>A0A9Q0KTE4_9MAGN</name>
<dbReference type="PANTHER" id="PTHR36616">
    <property type="entry name" value="BNAC07G32700D PROTEIN"/>
    <property type="match status" value="1"/>
</dbReference>
<dbReference type="PANTHER" id="PTHR36616:SF4">
    <property type="entry name" value="OS03G0174800 PROTEIN"/>
    <property type="match status" value="1"/>
</dbReference>
<dbReference type="Proteomes" id="UP001141806">
    <property type="component" value="Unassembled WGS sequence"/>
</dbReference>
<keyword evidence="3" id="KW-1185">Reference proteome</keyword>
<dbReference type="InterPro" id="IPR001611">
    <property type="entry name" value="Leu-rich_rpt"/>
</dbReference>
<reference evidence="2" key="1">
    <citation type="journal article" date="2023" name="Plant J.">
        <title>The genome of the king protea, Protea cynaroides.</title>
        <authorList>
            <person name="Chang J."/>
            <person name="Duong T.A."/>
            <person name="Schoeman C."/>
            <person name="Ma X."/>
            <person name="Roodt D."/>
            <person name="Barker N."/>
            <person name="Li Z."/>
            <person name="Van de Peer Y."/>
            <person name="Mizrachi E."/>
        </authorList>
    </citation>
    <scope>NUCLEOTIDE SEQUENCE</scope>
    <source>
        <tissue evidence="2">Young leaves</tissue>
    </source>
</reference>
<protein>
    <submittedName>
        <fullName evidence="2">Uncharacterized protein</fullName>
    </submittedName>
</protein>
<dbReference type="SUPFAM" id="SSF52047">
    <property type="entry name" value="RNI-like"/>
    <property type="match status" value="1"/>
</dbReference>
<dbReference type="Gene3D" id="3.80.10.10">
    <property type="entry name" value="Ribonuclease Inhibitor"/>
    <property type="match status" value="1"/>
</dbReference>
<dbReference type="EMBL" id="JAMYWD010000003">
    <property type="protein sequence ID" value="KAJ4976488.1"/>
    <property type="molecule type" value="Genomic_DNA"/>
</dbReference>
<evidence type="ECO:0000313" key="3">
    <source>
        <dbReference type="Proteomes" id="UP001141806"/>
    </source>
</evidence>
<feature type="signal peptide" evidence="1">
    <location>
        <begin position="1"/>
        <end position="24"/>
    </location>
</feature>
<feature type="chain" id="PRO_5040205819" evidence="1">
    <location>
        <begin position="25"/>
        <end position="210"/>
    </location>
</feature>
<keyword evidence="1" id="KW-0732">Signal</keyword>
<dbReference type="PROSITE" id="PS51450">
    <property type="entry name" value="LRR"/>
    <property type="match status" value="1"/>
</dbReference>
<dbReference type="OrthoDB" id="1893998at2759"/>